<evidence type="ECO:0000313" key="2">
    <source>
        <dbReference type="Proteomes" id="UP000011586"/>
    </source>
</evidence>
<protein>
    <submittedName>
        <fullName evidence="1">Uncharacterized protein</fullName>
    </submittedName>
</protein>
<organism evidence="1 2">
    <name type="scientific">Halorubrum californiense DSM 19288</name>
    <dbReference type="NCBI Taxonomy" id="1227465"/>
    <lineage>
        <taxon>Archaea</taxon>
        <taxon>Methanobacteriati</taxon>
        <taxon>Methanobacteriota</taxon>
        <taxon>Stenosarchaea group</taxon>
        <taxon>Halobacteria</taxon>
        <taxon>Halobacteriales</taxon>
        <taxon>Haloferacaceae</taxon>
        <taxon>Halorubrum</taxon>
    </lineage>
</organism>
<accession>M0EHN1</accession>
<dbReference type="EMBL" id="AOJK01000025">
    <property type="protein sequence ID" value="ELZ45919.1"/>
    <property type="molecule type" value="Genomic_DNA"/>
</dbReference>
<dbReference type="PATRIC" id="fig|1227465.4.peg.1135"/>
<dbReference type="Proteomes" id="UP000011586">
    <property type="component" value="Unassembled WGS sequence"/>
</dbReference>
<dbReference type="AlphaFoldDB" id="M0EHN1"/>
<evidence type="ECO:0000313" key="1">
    <source>
        <dbReference type="EMBL" id="ELZ45919.1"/>
    </source>
</evidence>
<sequence length="55" mass="6195">MDFSVLRMVVILMPTKEKTSFRLNPANPVQVVVGAGLDIKADFESYTFHWIVGIL</sequence>
<name>M0EHN1_9EURY</name>
<gene>
    <name evidence="1" type="ORF">C463_05795</name>
</gene>
<comment type="caution">
    <text evidence="1">The sequence shown here is derived from an EMBL/GenBank/DDBJ whole genome shotgun (WGS) entry which is preliminary data.</text>
</comment>
<proteinExistence type="predicted"/>
<reference evidence="1 2" key="1">
    <citation type="journal article" date="2014" name="PLoS Genet.">
        <title>Phylogenetically driven sequencing of extremely halophilic archaea reveals strategies for static and dynamic osmo-response.</title>
        <authorList>
            <person name="Becker E.A."/>
            <person name="Seitzer P.M."/>
            <person name="Tritt A."/>
            <person name="Larsen D."/>
            <person name="Krusor M."/>
            <person name="Yao A.I."/>
            <person name="Wu D."/>
            <person name="Madern D."/>
            <person name="Eisen J.A."/>
            <person name="Darling A.E."/>
            <person name="Facciotti M.T."/>
        </authorList>
    </citation>
    <scope>NUCLEOTIDE SEQUENCE [LARGE SCALE GENOMIC DNA]</scope>
    <source>
        <strain evidence="1 2">DSM 19288</strain>
    </source>
</reference>
<keyword evidence="2" id="KW-1185">Reference proteome</keyword>